<dbReference type="RefSeq" id="WP_257771636.1">
    <property type="nucleotide sequence ID" value="NZ_CP102480.1"/>
</dbReference>
<gene>
    <name evidence="3" type="ORF">NUH88_09360</name>
</gene>
<dbReference type="InterPro" id="IPR050361">
    <property type="entry name" value="MPP/UQCRC_Complex"/>
</dbReference>
<dbReference type="SUPFAM" id="SSF63411">
    <property type="entry name" value="LuxS/MPP-like metallohydrolase"/>
    <property type="match status" value="2"/>
</dbReference>
<dbReference type="Gene3D" id="3.30.830.10">
    <property type="entry name" value="Metalloenzyme, LuxS/M16 peptidase-like"/>
    <property type="match status" value="2"/>
</dbReference>
<dbReference type="Pfam" id="PF05193">
    <property type="entry name" value="Peptidase_M16_C"/>
    <property type="match status" value="1"/>
</dbReference>
<evidence type="ECO:0000313" key="4">
    <source>
        <dbReference type="Proteomes" id="UP001060336"/>
    </source>
</evidence>
<dbReference type="PANTHER" id="PTHR11851">
    <property type="entry name" value="METALLOPROTEASE"/>
    <property type="match status" value="1"/>
</dbReference>
<evidence type="ECO:0000259" key="2">
    <source>
        <dbReference type="Pfam" id="PF05193"/>
    </source>
</evidence>
<organism evidence="3 4">
    <name type="scientific">Nisaea acidiphila</name>
    <dbReference type="NCBI Taxonomy" id="1862145"/>
    <lineage>
        <taxon>Bacteria</taxon>
        <taxon>Pseudomonadati</taxon>
        <taxon>Pseudomonadota</taxon>
        <taxon>Alphaproteobacteria</taxon>
        <taxon>Rhodospirillales</taxon>
        <taxon>Thalassobaculaceae</taxon>
        <taxon>Nisaea</taxon>
    </lineage>
</organism>
<protein>
    <submittedName>
        <fullName evidence="3">Insulinase family protein</fullName>
    </submittedName>
</protein>
<dbReference type="Pfam" id="PF00675">
    <property type="entry name" value="Peptidase_M16"/>
    <property type="match status" value="1"/>
</dbReference>
<dbReference type="AlphaFoldDB" id="A0A9J7AXU6"/>
<reference evidence="3" key="1">
    <citation type="submission" date="2022-08" db="EMBL/GenBank/DDBJ databases">
        <title>Nisaea acidiphila sp. nov., isolated from a marine algal debris and emended description of the genus Nisaea Urios et al. 2008.</title>
        <authorList>
            <person name="Kwon K."/>
        </authorList>
    </citation>
    <scope>NUCLEOTIDE SEQUENCE</scope>
    <source>
        <strain evidence="3">MEBiC11861</strain>
    </source>
</reference>
<evidence type="ECO:0000313" key="3">
    <source>
        <dbReference type="EMBL" id="UUX51894.1"/>
    </source>
</evidence>
<evidence type="ECO:0000259" key="1">
    <source>
        <dbReference type="Pfam" id="PF00675"/>
    </source>
</evidence>
<dbReference type="GO" id="GO:0046872">
    <property type="term" value="F:metal ion binding"/>
    <property type="evidence" value="ECO:0007669"/>
    <property type="project" value="InterPro"/>
</dbReference>
<keyword evidence="4" id="KW-1185">Reference proteome</keyword>
<feature type="domain" description="Peptidase M16 N-terminal" evidence="1">
    <location>
        <begin position="44"/>
        <end position="187"/>
    </location>
</feature>
<dbReference type="EMBL" id="CP102480">
    <property type="protein sequence ID" value="UUX51894.1"/>
    <property type="molecule type" value="Genomic_DNA"/>
</dbReference>
<proteinExistence type="predicted"/>
<dbReference type="Proteomes" id="UP001060336">
    <property type="component" value="Chromosome"/>
</dbReference>
<dbReference type="KEGG" id="naci:NUH88_09360"/>
<dbReference type="InterPro" id="IPR007863">
    <property type="entry name" value="Peptidase_M16_C"/>
</dbReference>
<dbReference type="InterPro" id="IPR011765">
    <property type="entry name" value="Pept_M16_N"/>
</dbReference>
<feature type="domain" description="Peptidase M16 C-terminal" evidence="2">
    <location>
        <begin position="194"/>
        <end position="367"/>
    </location>
</feature>
<sequence length="450" mass="49069">MTTIFLRAVSIALGVFLILGRPGGAEAIEIQRVVSPGGIEAWLVEDHKNPIITFSVSFEGGAAVEPEGKEGLANMVAALLDEGAGPYDSEAFRRRLEDRVIGLGFNAGRDGFGARLRTLTEYSDEAFDLLRLAMTEPRFDTEPVERIRAQIVSGLKRSATRPQTIASRTWWQAAFPDHPYGRPSAGTVESIGRITVADMKAFADKVLTRDAMEVGVVGDIDPERLGVLLDRTFGALPDTPAPEAPDAATLSAVGETFVIEEPVPQSVVVFGHRGIPRDDPDRFAAAILMEIMAGGFGSRLTEEIREKRGLTYGIYAYSLPLNGAQMIMGGVSTRNDKVAETVRLVREIWAGMAEDGPTEAEVRDAKTYINGSFPMQLTSSAPIAGMLVSMQRNKRPIDYLDRRPERIDSVTMEDLKRVAKRLFLADELTFVVVGQPKDLKPTAPVPEPRS</sequence>
<dbReference type="InterPro" id="IPR011249">
    <property type="entry name" value="Metalloenz_LuxS/M16"/>
</dbReference>
<name>A0A9J7AXU6_9PROT</name>
<accession>A0A9J7AXU6</accession>
<dbReference type="PANTHER" id="PTHR11851:SF224">
    <property type="entry name" value="PROCESSING PROTEASE"/>
    <property type="match status" value="1"/>
</dbReference>